<reference evidence="2" key="1">
    <citation type="submission" date="2016-10" db="EMBL/GenBank/DDBJ databases">
        <authorList>
            <person name="Varghese N."/>
            <person name="Submissions S."/>
        </authorList>
    </citation>
    <scope>NUCLEOTIDE SEQUENCE [LARGE SCALE GENOMIC DNA]</scope>
    <source>
        <strain evidence="2">B48,IBRC-M 10115,DSM 25386,CECT 8001</strain>
    </source>
</reference>
<gene>
    <name evidence="1" type="ORF">SAMN05192533_105118</name>
</gene>
<dbReference type="EMBL" id="FOBW01000005">
    <property type="protein sequence ID" value="SEM73008.1"/>
    <property type="molecule type" value="Genomic_DNA"/>
</dbReference>
<proteinExistence type="predicted"/>
<accession>A0A1H8AT76</accession>
<sequence>MNYQIYLLDFVLVRKEYDFVLGHGKGIWGCPAIGEYFTRGEVKDRIEGRFLNEVEFTSLGDRPWFFNNP</sequence>
<name>A0A1H8AT76_9BACI</name>
<evidence type="ECO:0000313" key="1">
    <source>
        <dbReference type="EMBL" id="SEM73008.1"/>
    </source>
</evidence>
<keyword evidence="2" id="KW-1185">Reference proteome</keyword>
<dbReference type="AlphaFoldDB" id="A0A1H8AT76"/>
<evidence type="ECO:0000313" key="2">
    <source>
        <dbReference type="Proteomes" id="UP000198553"/>
    </source>
</evidence>
<dbReference type="Proteomes" id="UP000198553">
    <property type="component" value="Unassembled WGS sequence"/>
</dbReference>
<protein>
    <submittedName>
        <fullName evidence="1">Uncharacterized protein</fullName>
    </submittedName>
</protein>
<organism evidence="1 2">
    <name type="scientific">Mesobacillus persicus</name>
    <dbReference type="NCBI Taxonomy" id="930146"/>
    <lineage>
        <taxon>Bacteria</taxon>
        <taxon>Bacillati</taxon>
        <taxon>Bacillota</taxon>
        <taxon>Bacilli</taxon>
        <taxon>Bacillales</taxon>
        <taxon>Bacillaceae</taxon>
        <taxon>Mesobacillus</taxon>
    </lineage>
</organism>